<sequence length="700" mass="74776">MDSVERLLTPMFDGYDRWRDRAQAWIDETAGKPIRAWIAPVLLAFAATAALVGLLRLLLAAAVGFGPFGRWAVVAVIGTLAVVMLVVVTRNVVVSLADPSQRRLLLIALITSGAGILASVQAVVALTIALSDDPPPLWTIERFYLWRLVGSVPLLDIPARLEWAEPPVLPGLAGHVLELAFILVVIPPLVRVGIALYGQAEDRAREREYSEALAHRFRARRLWSSLADPRLTTIAAGAGAGWALVELYRHTPTRILSLTTLVGVVVAAALALVAAVAVRWMYDVLSEQAALITLACAALLVWLDSPARRLLLPSAGPFGAWEKLGVTLAVWLVLLLIVLVFLWSDPEFLEALLAFTLVIGFLGGDAPAAVWLHHHATWQPWGLPLDQLLITAGRWFTVAFLVHLVWAVIRRQPILGHADYGDTAGGLRQDLRAYLLRAVHLVIAAAAALTLLRSAHAATGSAPVAGPWTEASQALTAAAWHVVDSLPGPDVTEILDWRLTADVTGRWAGLVVILAVGATVLLVALPMVRTVALWARLTAGRPRSSEALASVPGAVADDLAAVVAHLEGVAAAGEPRFTLVPRARRVPFGRRVDLVTPTGTAGRRLVQAELNMATLVRLFGHESGWYQAADRAFAATARAFGAHGQSAFPRLDAGRRQDTVAAARAAVDGYAALIVDWRAAWQAGAPGGEPAAVQAQPNEA</sequence>
<feature type="transmembrane region" description="Helical" evidence="1">
    <location>
        <begin position="434"/>
        <end position="452"/>
    </location>
</feature>
<feature type="transmembrane region" description="Helical" evidence="1">
    <location>
        <begin position="351"/>
        <end position="372"/>
    </location>
</feature>
<feature type="transmembrane region" description="Helical" evidence="1">
    <location>
        <begin position="507"/>
        <end position="528"/>
    </location>
</feature>
<organism evidence="2 3">
    <name type="scientific">Catellatospora bangladeshensis</name>
    <dbReference type="NCBI Taxonomy" id="310355"/>
    <lineage>
        <taxon>Bacteria</taxon>
        <taxon>Bacillati</taxon>
        <taxon>Actinomycetota</taxon>
        <taxon>Actinomycetes</taxon>
        <taxon>Micromonosporales</taxon>
        <taxon>Micromonosporaceae</taxon>
        <taxon>Catellatospora</taxon>
    </lineage>
</organism>
<name>A0A8J3NHM3_9ACTN</name>
<evidence type="ECO:0000256" key="1">
    <source>
        <dbReference type="SAM" id="Phobius"/>
    </source>
</evidence>
<dbReference type="RefSeq" id="WP_376819847.1">
    <property type="nucleotide sequence ID" value="NZ_JBHTGC010000001.1"/>
</dbReference>
<feature type="transmembrane region" description="Helical" evidence="1">
    <location>
        <begin position="176"/>
        <end position="197"/>
    </location>
</feature>
<feature type="transmembrane region" description="Helical" evidence="1">
    <location>
        <begin position="71"/>
        <end position="93"/>
    </location>
</feature>
<gene>
    <name evidence="2" type="ORF">Cba03nite_28990</name>
</gene>
<keyword evidence="3" id="KW-1185">Reference proteome</keyword>
<accession>A0A8J3NHM3</accession>
<feature type="transmembrane region" description="Helical" evidence="1">
    <location>
        <begin position="255"/>
        <end position="278"/>
    </location>
</feature>
<feature type="transmembrane region" description="Helical" evidence="1">
    <location>
        <begin position="323"/>
        <end position="344"/>
    </location>
</feature>
<feature type="transmembrane region" description="Helical" evidence="1">
    <location>
        <begin position="392"/>
        <end position="409"/>
    </location>
</feature>
<keyword evidence="1" id="KW-1133">Transmembrane helix</keyword>
<protein>
    <submittedName>
        <fullName evidence="2">Uncharacterized protein</fullName>
    </submittedName>
</protein>
<feature type="transmembrane region" description="Helical" evidence="1">
    <location>
        <begin position="41"/>
        <end position="65"/>
    </location>
</feature>
<evidence type="ECO:0000313" key="2">
    <source>
        <dbReference type="EMBL" id="GIF81550.1"/>
    </source>
</evidence>
<evidence type="ECO:0000313" key="3">
    <source>
        <dbReference type="Proteomes" id="UP000601223"/>
    </source>
</evidence>
<feature type="transmembrane region" description="Helical" evidence="1">
    <location>
        <begin position="231"/>
        <end position="249"/>
    </location>
</feature>
<feature type="transmembrane region" description="Helical" evidence="1">
    <location>
        <begin position="285"/>
        <end position="303"/>
    </location>
</feature>
<proteinExistence type="predicted"/>
<reference evidence="2 3" key="1">
    <citation type="submission" date="2021-01" db="EMBL/GenBank/DDBJ databases">
        <title>Whole genome shotgun sequence of Catellatospora bangladeshensis NBRC 107357.</title>
        <authorList>
            <person name="Komaki H."/>
            <person name="Tamura T."/>
        </authorList>
    </citation>
    <scope>NUCLEOTIDE SEQUENCE [LARGE SCALE GENOMIC DNA]</scope>
    <source>
        <strain evidence="2 3">NBRC 107357</strain>
    </source>
</reference>
<keyword evidence="1" id="KW-0472">Membrane</keyword>
<dbReference type="AlphaFoldDB" id="A0A8J3NHM3"/>
<dbReference type="Proteomes" id="UP000601223">
    <property type="component" value="Unassembled WGS sequence"/>
</dbReference>
<comment type="caution">
    <text evidence="2">The sequence shown here is derived from an EMBL/GenBank/DDBJ whole genome shotgun (WGS) entry which is preliminary data.</text>
</comment>
<dbReference type="EMBL" id="BONF01000014">
    <property type="protein sequence ID" value="GIF81550.1"/>
    <property type="molecule type" value="Genomic_DNA"/>
</dbReference>
<feature type="transmembrane region" description="Helical" evidence="1">
    <location>
        <begin position="105"/>
        <end position="130"/>
    </location>
</feature>
<keyword evidence="1" id="KW-0812">Transmembrane</keyword>